<evidence type="ECO:0000313" key="5">
    <source>
        <dbReference type="Proteomes" id="UP000236752"/>
    </source>
</evidence>
<dbReference type="SUPFAM" id="SSF51905">
    <property type="entry name" value="FAD/NAD(P)-binding domain"/>
    <property type="match status" value="1"/>
</dbReference>
<dbReference type="Pfam" id="PF01266">
    <property type="entry name" value="DAO"/>
    <property type="match status" value="1"/>
</dbReference>
<comment type="similarity">
    <text evidence="1">Belongs to the DadA oxidoreductase family.</text>
</comment>
<keyword evidence="2" id="KW-0560">Oxidoreductase</keyword>
<dbReference type="GO" id="GO:0008718">
    <property type="term" value="F:D-amino-acid dehydrogenase activity"/>
    <property type="evidence" value="ECO:0007669"/>
    <property type="project" value="TreeGrafter"/>
</dbReference>
<gene>
    <name evidence="4" type="ORF">SAMN04488045_0134</name>
</gene>
<proteinExistence type="inferred from homology"/>
<evidence type="ECO:0000259" key="3">
    <source>
        <dbReference type="Pfam" id="PF01266"/>
    </source>
</evidence>
<dbReference type="GO" id="GO:0005886">
    <property type="term" value="C:plasma membrane"/>
    <property type="evidence" value="ECO:0007669"/>
    <property type="project" value="TreeGrafter"/>
</dbReference>
<evidence type="ECO:0000256" key="2">
    <source>
        <dbReference type="ARBA" id="ARBA00023002"/>
    </source>
</evidence>
<feature type="domain" description="FAD dependent oxidoreductase" evidence="3">
    <location>
        <begin position="22"/>
        <end position="417"/>
    </location>
</feature>
<dbReference type="Gene3D" id="3.50.50.60">
    <property type="entry name" value="FAD/NAD(P)-binding domain"/>
    <property type="match status" value="2"/>
</dbReference>
<evidence type="ECO:0000313" key="4">
    <source>
        <dbReference type="EMBL" id="SEF46684.1"/>
    </source>
</evidence>
<dbReference type="InterPro" id="IPR006076">
    <property type="entry name" value="FAD-dep_OxRdtase"/>
</dbReference>
<dbReference type="InterPro" id="IPR036188">
    <property type="entry name" value="FAD/NAD-bd_sf"/>
</dbReference>
<accession>A0A1H5S8E0</accession>
<reference evidence="4 5" key="1">
    <citation type="submission" date="2016-10" db="EMBL/GenBank/DDBJ databases">
        <authorList>
            <person name="de Groot N.N."/>
        </authorList>
    </citation>
    <scope>NUCLEOTIDE SEQUENCE [LARGE SCALE GENOMIC DNA]</scope>
    <source>
        <strain evidence="4 5">DSM 26915</strain>
    </source>
</reference>
<dbReference type="GO" id="GO:0055130">
    <property type="term" value="P:D-alanine catabolic process"/>
    <property type="evidence" value="ECO:0007669"/>
    <property type="project" value="TreeGrafter"/>
</dbReference>
<sequence length="447" mass="48094">MSFPFQLQTPPEYQADLPKASDVVIVGAGVIGITTALWLARQGVQVTVLEKGRVAAEQSSRNWGWIRVQGRDMDEIPIAQEAQRLWQELEDEANGALGLRQVGVAYLAKSDKDMAAYQDWLNDAAAYGVSSKLVDKAGLKGILPEAQKPWAGALWTPTDLKAEPWVAVPTLARMARAAGATIIENCATRALDISAGHVSGVVTERGRIASSNVLVAAGAWSALFLRRHGVSIPQLSVRSTALATEPLPQVTGIAAVDSKVAFRPRQDGGYTLAPSTLSELYIGPDAFRMMFKYLPLLKQGGFDVRLKTHAPKGFPDAWGTPRTWGEDEVSPFEQMRILNPAPNLKKAQECMDEMAAAFPEVGVVKAKAIWAGMIDVMPDVVPVVDNVPDIKGLTVATGMCGHGFGIGPAFGKIAAQLLTGQTLSHDLTRFRFNRFSDGSAMRPGPNI</sequence>
<protein>
    <submittedName>
        <fullName evidence="4">Glycine/D-amino acid oxidase</fullName>
    </submittedName>
</protein>
<evidence type="ECO:0000256" key="1">
    <source>
        <dbReference type="ARBA" id="ARBA00009410"/>
    </source>
</evidence>
<dbReference type="RefSeq" id="WP_103908559.1">
    <property type="nucleotide sequence ID" value="NZ_FNUZ01000001.1"/>
</dbReference>
<keyword evidence="5" id="KW-1185">Reference proteome</keyword>
<dbReference type="OrthoDB" id="9787190at2"/>
<dbReference type="Gene3D" id="3.30.9.10">
    <property type="entry name" value="D-Amino Acid Oxidase, subunit A, domain 2"/>
    <property type="match status" value="1"/>
</dbReference>
<dbReference type="PANTHER" id="PTHR13847:SF280">
    <property type="entry name" value="D-AMINO ACID DEHYDROGENASE"/>
    <property type="match status" value="1"/>
</dbReference>
<dbReference type="EMBL" id="FNUZ01000001">
    <property type="protein sequence ID" value="SEF46684.1"/>
    <property type="molecule type" value="Genomic_DNA"/>
</dbReference>
<dbReference type="PANTHER" id="PTHR13847">
    <property type="entry name" value="SARCOSINE DEHYDROGENASE-RELATED"/>
    <property type="match status" value="1"/>
</dbReference>
<dbReference type="GO" id="GO:0005737">
    <property type="term" value="C:cytoplasm"/>
    <property type="evidence" value="ECO:0007669"/>
    <property type="project" value="TreeGrafter"/>
</dbReference>
<dbReference type="Proteomes" id="UP000236752">
    <property type="component" value="Unassembled WGS sequence"/>
</dbReference>
<name>A0A1H5S8E0_9RHOB</name>
<dbReference type="AlphaFoldDB" id="A0A1H5S8E0"/>
<organism evidence="4 5">
    <name type="scientific">Thalassococcus halodurans</name>
    <dbReference type="NCBI Taxonomy" id="373675"/>
    <lineage>
        <taxon>Bacteria</taxon>
        <taxon>Pseudomonadati</taxon>
        <taxon>Pseudomonadota</taxon>
        <taxon>Alphaproteobacteria</taxon>
        <taxon>Rhodobacterales</taxon>
        <taxon>Roseobacteraceae</taxon>
        <taxon>Thalassococcus</taxon>
    </lineage>
</organism>